<organism evidence="1 2">
    <name type="scientific">Holothuria leucospilota</name>
    <name type="common">Black long sea cucumber</name>
    <name type="synonym">Mertensiothuria leucospilota</name>
    <dbReference type="NCBI Taxonomy" id="206669"/>
    <lineage>
        <taxon>Eukaryota</taxon>
        <taxon>Metazoa</taxon>
        <taxon>Echinodermata</taxon>
        <taxon>Eleutherozoa</taxon>
        <taxon>Echinozoa</taxon>
        <taxon>Holothuroidea</taxon>
        <taxon>Aspidochirotacea</taxon>
        <taxon>Aspidochirotida</taxon>
        <taxon>Holothuriidae</taxon>
        <taxon>Holothuria</taxon>
    </lineage>
</organism>
<dbReference type="SUPFAM" id="SSF69318">
    <property type="entry name" value="Integrin alpha N-terminal domain"/>
    <property type="match status" value="1"/>
</dbReference>
<proteinExistence type="predicted"/>
<comment type="caution">
    <text evidence="1">The sequence shown here is derived from an EMBL/GenBank/DDBJ whole genome shotgun (WGS) entry which is preliminary data.</text>
</comment>
<dbReference type="Gene3D" id="2.40.128.340">
    <property type="match status" value="1"/>
</dbReference>
<dbReference type="Proteomes" id="UP001152320">
    <property type="component" value="Chromosome 14"/>
</dbReference>
<dbReference type="InterPro" id="IPR028994">
    <property type="entry name" value="Integrin_alpha_N"/>
</dbReference>
<name>A0A9Q1BMP9_HOLLE</name>
<evidence type="ECO:0000313" key="2">
    <source>
        <dbReference type="Proteomes" id="UP001152320"/>
    </source>
</evidence>
<dbReference type="AlphaFoldDB" id="A0A9Q1BMP9"/>
<evidence type="ECO:0000313" key="1">
    <source>
        <dbReference type="EMBL" id="KAJ8029346.1"/>
    </source>
</evidence>
<protein>
    <submittedName>
        <fullName evidence="1">Uncharacterized protein</fullName>
    </submittedName>
</protein>
<accession>A0A9Q1BMP9</accession>
<keyword evidence="2" id="KW-1185">Reference proteome</keyword>
<gene>
    <name evidence="1" type="ORF">HOLleu_28718</name>
</gene>
<reference evidence="1" key="1">
    <citation type="submission" date="2021-10" db="EMBL/GenBank/DDBJ databases">
        <title>Tropical sea cucumber genome reveals ecological adaptation and Cuvierian tubules defense mechanism.</title>
        <authorList>
            <person name="Chen T."/>
        </authorList>
    </citation>
    <scope>NUCLEOTIDE SEQUENCE</scope>
    <source>
        <strain evidence="1">Nanhai2018</strain>
        <tissue evidence="1">Muscle</tissue>
    </source>
</reference>
<sequence>MTGPDGEEAIGWCSHSGAELYIGNFNGDRRDDLLCHDSGTGRKWVALANRQSNFSGRTSWEAGLGWCRHSTAEFHVGDFATIPVLARNGSSTPSFNLLSTRYSSKKQHCLLSFYLGTLQ</sequence>
<dbReference type="EMBL" id="JAIZAY010000014">
    <property type="protein sequence ID" value="KAJ8029346.1"/>
    <property type="molecule type" value="Genomic_DNA"/>
</dbReference>